<dbReference type="AlphaFoldDB" id="M2YF76"/>
<accession>M2YF76</accession>
<organism evidence="3 4">
    <name type="scientific">Kocuria palustris PEL</name>
    <dbReference type="NCBI Taxonomy" id="1236550"/>
    <lineage>
        <taxon>Bacteria</taxon>
        <taxon>Bacillati</taxon>
        <taxon>Actinomycetota</taxon>
        <taxon>Actinomycetes</taxon>
        <taxon>Micrococcales</taxon>
        <taxon>Micrococcaceae</taxon>
        <taxon>Kocuria</taxon>
    </lineage>
</organism>
<evidence type="ECO:0000259" key="2">
    <source>
        <dbReference type="Pfam" id="PF07179"/>
    </source>
</evidence>
<dbReference type="RefSeq" id="WP_006213728.1">
    <property type="nucleotide sequence ID" value="NZ_ANHZ02000004.1"/>
</dbReference>
<sequence>MTQDPAPAPVPEPSGRRRPGSHGAEQRTDAQTAELLQQQLRTIGQWVLSVVNARPGWQRMILDLKPQDGRVWLRISEERDGRVLPGTVGPLNAASPVLRSIERLQSLSYRPGRGTWFATSVIVIAEGWPEPEHRFTAHHVYDERPEVLGEEGPYGLEDALAHLERFPRTEDRVPSWLAEMAAQADVSIPVLAPEDVASAVDGSTVNPLLREAVLGFAAAPSEEAMIEVLRQAMQGTVVLDASGSDLVPDAEGAQPGPESTIRLQSLRDQDGAVGLAVFTSEEEAREAFRRFSGQEAGEPTLLRQPTLVPLQILMQDEQYDHLVVDPGKASCRIPRRQIQWALSSPHNDVVKGGLVSGSIPQILGGMVGRESRLLVATEPPQDGSVPPPVFASNDDGTADTLYVFTSVAEVAALDRSLESRAASGRDVLRMALDSGARRIRLNARAPMAVFEMDEIFRLLASLEESEDQQRRAAEADDEDFEAESEDPGAIPGSQPFSPDIR</sequence>
<feature type="domain" description="SseB protein N-terminal" evidence="2">
    <location>
        <begin position="209"/>
        <end position="340"/>
    </location>
</feature>
<gene>
    <name evidence="3" type="ORF">C884_01742</name>
</gene>
<keyword evidence="4" id="KW-1185">Reference proteome</keyword>
<feature type="compositionally biased region" description="Acidic residues" evidence="1">
    <location>
        <begin position="475"/>
        <end position="486"/>
    </location>
</feature>
<feature type="region of interest" description="Disordered" evidence="1">
    <location>
        <begin position="466"/>
        <end position="501"/>
    </location>
</feature>
<dbReference type="Pfam" id="PF07179">
    <property type="entry name" value="SseB"/>
    <property type="match status" value="1"/>
</dbReference>
<evidence type="ECO:0000313" key="3">
    <source>
        <dbReference type="EMBL" id="EME37234.1"/>
    </source>
</evidence>
<comment type="caution">
    <text evidence="3">The sequence shown here is derived from an EMBL/GenBank/DDBJ whole genome shotgun (WGS) entry which is preliminary data.</text>
</comment>
<dbReference type="EMBL" id="ANHZ02000004">
    <property type="protein sequence ID" value="EME37234.1"/>
    <property type="molecule type" value="Genomic_DNA"/>
</dbReference>
<evidence type="ECO:0000256" key="1">
    <source>
        <dbReference type="SAM" id="MobiDB-lite"/>
    </source>
</evidence>
<protein>
    <recommendedName>
        <fullName evidence="2">SseB protein N-terminal domain-containing protein</fullName>
    </recommendedName>
</protein>
<evidence type="ECO:0000313" key="4">
    <source>
        <dbReference type="Proteomes" id="UP000009877"/>
    </source>
</evidence>
<name>M2YF76_9MICC</name>
<dbReference type="InterPro" id="IPR009839">
    <property type="entry name" value="SseB_N"/>
</dbReference>
<proteinExistence type="predicted"/>
<dbReference type="Proteomes" id="UP000009877">
    <property type="component" value="Unassembled WGS sequence"/>
</dbReference>
<feature type="compositionally biased region" description="Pro residues" evidence="1">
    <location>
        <begin position="1"/>
        <end position="12"/>
    </location>
</feature>
<feature type="region of interest" description="Disordered" evidence="1">
    <location>
        <begin position="1"/>
        <end position="31"/>
    </location>
</feature>
<reference evidence="3 4" key="1">
    <citation type="journal article" date="2014" name="Genome Announc.">
        <title>Draft Genome Sequence of Kocuria palustris PEL.</title>
        <authorList>
            <person name="Sharma G."/>
            <person name="Khatri I."/>
            <person name="Subramanian S."/>
        </authorList>
    </citation>
    <scope>NUCLEOTIDE SEQUENCE [LARGE SCALE GENOMIC DNA]</scope>
    <source>
        <strain evidence="3 4">PEL</strain>
    </source>
</reference>